<keyword evidence="2" id="KW-1185">Reference proteome</keyword>
<evidence type="ECO:0000313" key="1">
    <source>
        <dbReference type="EMBL" id="KRN22905.1"/>
    </source>
</evidence>
<comment type="caution">
    <text evidence="1">The sequence shown here is derived from an EMBL/GenBank/DDBJ whole genome shotgun (WGS) entry which is preliminary data.</text>
</comment>
<name>A0A0R2F2W4_9LACO</name>
<protein>
    <submittedName>
        <fullName evidence="1">Uncharacterized protein</fullName>
    </submittedName>
</protein>
<dbReference type="PATRIC" id="fig|1423804.4.peg.794"/>
<dbReference type="STRING" id="1423804.FD14_GL000742"/>
<reference evidence="1 2" key="1">
    <citation type="journal article" date="2015" name="Genome Announc.">
        <title>Expanding the biotechnology potential of lactobacilli through comparative genomics of 213 strains and associated genera.</title>
        <authorList>
            <person name="Sun Z."/>
            <person name="Harris H.M."/>
            <person name="McCann A."/>
            <person name="Guo C."/>
            <person name="Argimon S."/>
            <person name="Zhang W."/>
            <person name="Yang X."/>
            <person name="Jeffery I.B."/>
            <person name="Cooney J.C."/>
            <person name="Kagawa T.F."/>
            <person name="Liu W."/>
            <person name="Song Y."/>
            <person name="Salvetti E."/>
            <person name="Wrobel A."/>
            <person name="Rasinkangas P."/>
            <person name="Parkhill J."/>
            <person name="Rea M.C."/>
            <person name="O'Sullivan O."/>
            <person name="Ritari J."/>
            <person name="Douillard F.P."/>
            <person name="Paul Ross R."/>
            <person name="Yang R."/>
            <person name="Briner A.E."/>
            <person name="Felis G.E."/>
            <person name="de Vos W.M."/>
            <person name="Barrangou R."/>
            <person name="Klaenhammer T.R."/>
            <person name="Caufield P.W."/>
            <person name="Cui Y."/>
            <person name="Zhang H."/>
            <person name="O'Toole P.W."/>
        </authorList>
    </citation>
    <scope>NUCLEOTIDE SEQUENCE [LARGE SCALE GENOMIC DNA]</scope>
    <source>
        <strain evidence="1 2">DSM 23365</strain>
    </source>
</reference>
<evidence type="ECO:0000313" key="2">
    <source>
        <dbReference type="Proteomes" id="UP000051442"/>
    </source>
</evidence>
<dbReference type="EMBL" id="AYZM01000091">
    <property type="protein sequence ID" value="KRN22905.1"/>
    <property type="molecule type" value="Genomic_DNA"/>
</dbReference>
<sequence length="111" mass="12676">MISLKNQQPIDDKTLQREITQRQEAADEMIGSSAVPLGDLLNKKFLRENTTAHNFEEFWDRGHFKDDDPSNATPEELDAYVASVSDFATYHDLLDAASKAYIIHKLELDKH</sequence>
<proteinExistence type="predicted"/>
<organism evidence="1 2">
    <name type="scientific">Secundilactobacillus similis DSM 23365 = JCM 2765</name>
    <dbReference type="NCBI Taxonomy" id="1423804"/>
    <lineage>
        <taxon>Bacteria</taxon>
        <taxon>Bacillati</taxon>
        <taxon>Bacillota</taxon>
        <taxon>Bacilli</taxon>
        <taxon>Lactobacillales</taxon>
        <taxon>Lactobacillaceae</taxon>
        <taxon>Secundilactobacillus</taxon>
    </lineage>
</organism>
<gene>
    <name evidence="1" type="ORF">FD14_GL000742</name>
</gene>
<dbReference type="Proteomes" id="UP000051442">
    <property type="component" value="Unassembled WGS sequence"/>
</dbReference>
<dbReference type="AlphaFoldDB" id="A0A0R2F2W4"/>
<accession>A0A0R2F2W4</accession>